<dbReference type="Pfam" id="PF01553">
    <property type="entry name" value="Acyltransferase"/>
    <property type="match status" value="1"/>
</dbReference>
<dbReference type="GO" id="GO:0016287">
    <property type="term" value="F:glycerone-phosphate O-acyltransferase activity"/>
    <property type="evidence" value="ECO:0007669"/>
    <property type="project" value="TreeGrafter"/>
</dbReference>
<dbReference type="AlphaFoldDB" id="A0A067LXU0"/>
<organism evidence="4 5">
    <name type="scientific">Botryobasidium botryosum (strain FD-172 SS1)</name>
    <dbReference type="NCBI Taxonomy" id="930990"/>
    <lineage>
        <taxon>Eukaryota</taxon>
        <taxon>Fungi</taxon>
        <taxon>Dikarya</taxon>
        <taxon>Basidiomycota</taxon>
        <taxon>Agaricomycotina</taxon>
        <taxon>Agaricomycetes</taxon>
        <taxon>Cantharellales</taxon>
        <taxon>Botryobasidiaceae</taxon>
        <taxon>Botryobasidium</taxon>
    </lineage>
</organism>
<sequence length="612" mass="68127">MPFGVSHRIIRRIARWTVISFFSEIEVIGEENVPKTGPIIIACNHHNMIVDPVMLSVTCPHQRMLHYWAKSTLFKNPIANRVLLDAGCVPVDRRSKDNQVLFKGTFEALASGEAVAVFPEGTSYTEPRIMQVKDGVSWSALEYTKWLQTPEGRKGAGKEVVIVPAGIVYTNKSKYRSRAVIEFGPPITMAQYQDEFLANTEGSARTAVKRLTLSVEQQMTQLTVNAPDWETVYAAKMARELLWPGENSVPLHQFVTISQTLVDLFADCPTFRTYATAKSHLVAYHALLTTTGLTNSSLSTLPLPRVLDPAHPAPLPSRLLTLGVLLRDTLGFLVRLPFFAIPLLLHFPAYVLAKIGAGMVEDEEETQAQNKIVFGLLFLIILYPTLFYFLWALLRLTTIAALFAACTVWWFAVYHNRLIDDNYERAKRLIAAWRVLIGVWGPKRWDLGAAALKPYMKPRTPPPSPWVSKPTDANPSIASTAAPQLQPDGHQKRRRPASRRMIRHVLRARLDAARSLATFLGEVERSGSMLRASAHLALMFRGRVDDDNSGMEAEPTDNHVPTPSKRTGWRSAREVVGFLRARGARIATLVQSADADWAVASSEGEDEGGSTE</sequence>
<feature type="domain" description="Phospholipid/glycerol acyltransferase" evidence="3">
    <location>
        <begin position="39"/>
        <end position="170"/>
    </location>
</feature>
<feature type="region of interest" description="Disordered" evidence="1">
    <location>
        <begin position="547"/>
        <end position="568"/>
    </location>
</feature>
<dbReference type="PANTHER" id="PTHR31605">
    <property type="entry name" value="GLYCEROL-3-PHOSPHATE O-ACYLTRANSFERASE 1"/>
    <property type="match status" value="1"/>
</dbReference>
<evidence type="ECO:0000313" key="5">
    <source>
        <dbReference type="Proteomes" id="UP000027195"/>
    </source>
</evidence>
<feature type="transmembrane region" description="Helical" evidence="2">
    <location>
        <begin position="332"/>
        <end position="352"/>
    </location>
</feature>
<keyword evidence="2" id="KW-0472">Membrane</keyword>
<feature type="region of interest" description="Disordered" evidence="1">
    <location>
        <begin position="460"/>
        <end position="498"/>
    </location>
</feature>
<dbReference type="Proteomes" id="UP000027195">
    <property type="component" value="Unassembled WGS sequence"/>
</dbReference>
<dbReference type="SUPFAM" id="SSF69593">
    <property type="entry name" value="Glycerol-3-phosphate (1)-acyltransferase"/>
    <property type="match status" value="1"/>
</dbReference>
<evidence type="ECO:0000256" key="1">
    <source>
        <dbReference type="SAM" id="MobiDB-lite"/>
    </source>
</evidence>
<keyword evidence="2" id="KW-0812">Transmembrane</keyword>
<evidence type="ECO:0000259" key="3">
    <source>
        <dbReference type="SMART" id="SM00563"/>
    </source>
</evidence>
<reference evidence="5" key="1">
    <citation type="journal article" date="2014" name="Proc. Natl. Acad. Sci. U.S.A.">
        <title>Extensive sampling of basidiomycete genomes demonstrates inadequacy of the white-rot/brown-rot paradigm for wood decay fungi.</title>
        <authorList>
            <person name="Riley R."/>
            <person name="Salamov A.A."/>
            <person name="Brown D.W."/>
            <person name="Nagy L.G."/>
            <person name="Floudas D."/>
            <person name="Held B.W."/>
            <person name="Levasseur A."/>
            <person name="Lombard V."/>
            <person name="Morin E."/>
            <person name="Otillar R."/>
            <person name="Lindquist E.A."/>
            <person name="Sun H."/>
            <person name="LaButti K.M."/>
            <person name="Schmutz J."/>
            <person name="Jabbour D."/>
            <person name="Luo H."/>
            <person name="Baker S.E."/>
            <person name="Pisabarro A.G."/>
            <person name="Walton J.D."/>
            <person name="Blanchette R.A."/>
            <person name="Henrissat B."/>
            <person name="Martin F."/>
            <person name="Cullen D."/>
            <person name="Hibbett D.S."/>
            <person name="Grigoriev I.V."/>
        </authorList>
    </citation>
    <scope>NUCLEOTIDE SEQUENCE [LARGE SCALE GENOMIC DNA]</scope>
    <source>
        <strain evidence="5">FD-172 SS1</strain>
    </source>
</reference>
<feature type="transmembrane region" description="Helical" evidence="2">
    <location>
        <begin position="372"/>
        <end position="393"/>
    </location>
</feature>
<evidence type="ECO:0000256" key="2">
    <source>
        <dbReference type="SAM" id="Phobius"/>
    </source>
</evidence>
<evidence type="ECO:0000313" key="4">
    <source>
        <dbReference type="EMBL" id="KDQ07170.1"/>
    </source>
</evidence>
<dbReference type="GO" id="GO:0004366">
    <property type="term" value="F:glycerol-3-phosphate O-acyltransferase activity"/>
    <property type="evidence" value="ECO:0007669"/>
    <property type="project" value="TreeGrafter"/>
</dbReference>
<protein>
    <recommendedName>
        <fullName evidence="3">Phospholipid/glycerol acyltransferase domain-containing protein</fullName>
    </recommendedName>
</protein>
<dbReference type="InterPro" id="IPR052744">
    <property type="entry name" value="GPAT/DAPAT"/>
</dbReference>
<dbReference type="HOGENOM" id="CLU_026175_0_0_1"/>
<dbReference type="STRING" id="930990.A0A067LXU0"/>
<dbReference type="CDD" id="cd07992">
    <property type="entry name" value="LPLAT_AAK14816-like"/>
    <property type="match status" value="1"/>
</dbReference>
<feature type="compositionally biased region" description="Polar residues" evidence="1">
    <location>
        <begin position="471"/>
        <end position="483"/>
    </location>
</feature>
<dbReference type="SMART" id="SM00563">
    <property type="entry name" value="PlsC"/>
    <property type="match status" value="1"/>
</dbReference>
<dbReference type="EMBL" id="KL198113">
    <property type="protein sequence ID" value="KDQ07170.1"/>
    <property type="molecule type" value="Genomic_DNA"/>
</dbReference>
<name>A0A067LXU0_BOTB1</name>
<dbReference type="OrthoDB" id="1044435at2759"/>
<keyword evidence="5" id="KW-1185">Reference proteome</keyword>
<proteinExistence type="predicted"/>
<accession>A0A067LXU0</accession>
<dbReference type="GO" id="GO:0008654">
    <property type="term" value="P:phospholipid biosynthetic process"/>
    <property type="evidence" value="ECO:0007669"/>
    <property type="project" value="TreeGrafter"/>
</dbReference>
<keyword evidence="2" id="KW-1133">Transmembrane helix</keyword>
<gene>
    <name evidence="4" type="ORF">BOTBODRAFT_120414</name>
</gene>
<feature type="transmembrane region" description="Helical" evidence="2">
    <location>
        <begin position="399"/>
        <end position="419"/>
    </location>
</feature>
<dbReference type="InParanoid" id="A0A067LXU0"/>
<dbReference type="PANTHER" id="PTHR31605:SF0">
    <property type="entry name" value="GLYCEROL-3-PHOSPHATE O-ACYLTRANSFERASE 1"/>
    <property type="match status" value="1"/>
</dbReference>
<dbReference type="InterPro" id="IPR002123">
    <property type="entry name" value="Plipid/glycerol_acylTrfase"/>
</dbReference>